<comment type="caution">
    <text evidence="2">The sequence shown here is derived from an EMBL/GenBank/DDBJ whole genome shotgun (WGS) entry which is preliminary data.</text>
</comment>
<accession>A0A371GY89</accession>
<evidence type="ECO:0000313" key="3">
    <source>
        <dbReference type="Proteomes" id="UP000257109"/>
    </source>
</evidence>
<name>A0A371GY89_MUCPR</name>
<dbReference type="InterPro" id="IPR025724">
    <property type="entry name" value="GAG-pre-integrase_dom"/>
</dbReference>
<feature type="domain" description="GAG-pre-integrase" evidence="1">
    <location>
        <begin position="9"/>
        <end position="67"/>
    </location>
</feature>
<dbReference type="AlphaFoldDB" id="A0A371GY89"/>
<sequence>MKEEKITTNLYTLLGETLQVANASVATSSQEEATMMWYHRLGHMFEQGLKVLVECNLMPGLKMESSKISMGGVKYFVSFIDDYSKRL</sequence>
<reference evidence="2" key="1">
    <citation type="submission" date="2018-05" db="EMBL/GenBank/DDBJ databases">
        <title>Draft genome of Mucuna pruriens seed.</title>
        <authorList>
            <person name="Nnadi N.E."/>
            <person name="Vos R."/>
            <person name="Hasami M.H."/>
            <person name="Devisetty U.K."/>
            <person name="Aguiy J.C."/>
        </authorList>
    </citation>
    <scope>NUCLEOTIDE SEQUENCE [LARGE SCALE GENOMIC DNA]</scope>
    <source>
        <strain evidence="2">JCA_2017</strain>
    </source>
</reference>
<dbReference type="Proteomes" id="UP000257109">
    <property type="component" value="Unassembled WGS sequence"/>
</dbReference>
<evidence type="ECO:0000259" key="1">
    <source>
        <dbReference type="Pfam" id="PF13976"/>
    </source>
</evidence>
<feature type="non-terminal residue" evidence="2">
    <location>
        <position position="1"/>
    </location>
</feature>
<protein>
    <recommendedName>
        <fullName evidence="1">GAG-pre-integrase domain-containing protein</fullName>
    </recommendedName>
</protein>
<evidence type="ECO:0000313" key="2">
    <source>
        <dbReference type="EMBL" id="RDX95495.1"/>
    </source>
</evidence>
<gene>
    <name evidence="2" type="ORF">CR513_21989</name>
</gene>
<dbReference type="Pfam" id="PF13976">
    <property type="entry name" value="gag_pre-integrs"/>
    <property type="match status" value="1"/>
</dbReference>
<dbReference type="EMBL" id="QJKJ01004115">
    <property type="protein sequence ID" value="RDX95495.1"/>
    <property type="molecule type" value="Genomic_DNA"/>
</dbReference>
<organism evidence="2 3">
    <name type="scientific">Mucuna pruriens</name>
    <name type="common">Velvet bean</name>
    <name type="synonym">Dolichos pruriens</name>
    <dbReference type="NCBI Taxonomy" id="157652"/>
    <lineage>
        <taxon>Eukaryota</taxon>
        <taxon>Viridiplantae</taxon>
        <taxon>Streptophyta</taxon>
        <taxon>Embryophyta</taxon>
        <taxon>Tracheophyta</taxon>
        <taxon>Spermatophyta</taxon>
        <taxon>Magnoliopsida</taxon>
        <taxon>eudicotyledons</taxon>
        <taxon>Gunneridae</taxon>
        <taxon>Pentapetalae</taxon>
        <taxon>rosids</taxon>
        <taxon>fabids</taxon>
        <taxon>Fabales</taxon>
        <taxon>Fabaceae</taxon>
        <taxon>Papilionoideae</taxon>
        <taxon>50 kb inversion clade</taxon>
        <taxon>NPAAA clade</taxon>
        <taxon>indigoferoid/millettioid clade</taxon>
        <taxon>Phaseoleae</taxon>
        <taxon>Mucuna</taxon>
    </lineage>
</organism>
<keyword evidence="3" id="KW-1185">Reference proteome</keyword>
<proteinExistence type="predicted"/>